<evidence type="ECO:0000256" key="2">
    <source>
        <dbReference type="ARBA" id="ARBA00022553"/>
    </source>
</evidence>
<dbReference type="AlphaFoldDB" id="A0A1M6TEK6"/>
<proteinExistence type="predicted"/>
<dbReference type="PROSITE" id="PS51755">
    <property type="entry name" value="OMPR_PHOB"/>
    <property type="match status" value="1"/>
</dbReference>
<dbReference type="Gene3D" id="1.10.10.10">
    <property type="entry name" value="Winged helix-like DNA-binding domain superfamily/Winged helix DNA-binding domain"/>
    <property type="match status" value="1"/>
</dbReference>
<dbReference type="CDD" id="cd00383">
    <property type="entry name" value="trans_reg_C"/>
    <property type="match status" value="1"/>
</dbReference>
<evidence type="ECO:0000313" key="12">
    <source>
        <dbReference type="EMBL" id="SHK55435.1"/>
    </source>
</evidence>
<dbReference type="InterPro" id="IPR036388">
    <property type="entry name" value="WH-like_DNA-bd_sf"/>
</dbReference>
<keyword evidence="4" id="KW-0805">Transcription regulation</keyword>
<dbReference type="OrthoDB" id="9790454at2"/>
<dbReference type="Pfam" id="PF00486">
    <property type="entry name" value="Trans_reg_C"/>
    <property type="match status" value="1"/>
</dbReference>
<reference evidence="13" key="1">
    <citation type="submission" date="2016-11" db="EMBL/GenBank/DDBJ databases">
        <authorList>
            <person name="Varghese N."/>
            <person name="Submissions S."/>
        </authorList>
    </citation>
    <scope>NUCLEOTIDE SEQUENCE [LARGE SCALE GENOMIC DNA]</scope>
    <source>
        <strain evidence="13">DSM 10349</strain>
    </source>
</reference>
<accession>A0A1M6TEK6</accession>
<dbReference type="GO" id="GO:0000976">
    <property type="term" value="F:transcription cis-regulatory region binding"/>
    <property type="evidence" value="ECO:0007669"/>
    <property type="project" value="TreeGrafter"/>
</dbReference>
<evidence type="ECO:0000256" key="7">
    <source>
        <dbReference type="ARBA" id="ARBA00024867"/>
    </source>
</evidence>
<organism evidence="12 13">
    <name type="scientific">Desulforamulus aeronauticus DSM 10349</name>
    <dbReference type="NCBI Taxonomy" id="1121421"/>
    <lineage>
        <taxon>Bacteria</taxon>
        <taxon>Bacillati</taxon>
        <taxon>Bacillota</taxon>
        <taxon>Clostridia</taxon>
        <taxon>Eubacteriales</taxon>
        <taxon>Peptococcaceae</taxon>
        <taxon>Desulforamulus</taxon>
    </lineage>
</organism>
<dbReference type="GO" id="GO:0005829">
    <property type="term" value="C:cytosol"/>
    <property type="evidence" value="ECO:0007669"/>
    <property type="project" value="TreeGrafter"/>
</dbReference>
<dbReference type="Gene3D" id="3.40.50.2300">
    <property type="match status" value="1"/>
</dbReference>
<dbReference type="InterPro" id="IPR001867">
    <property type="entry name" value="OmpR/PhoB-type_DNA-bd"/>
</dbReference>
<keyword evidence="3" id="KW-0902">Two-component regulatory system</keyword>
<dbReference type="EMBL" id="FRAR01000016">
    <property type="protein sequence ID" value="SHK55435.1"/>
    <property type="molecule type" value="Genomic_DNA"/>
</dbReference>
<dbReference type="GO" id="GO:0000156">
    <property type="term" value="F:phosphorelay response regulator activity"/>
    <property type="evidence" value="ECO:0007669"/>
    <property type="project" value="TreeGrafter"/>
</dbReference>
<dbReference type="PANTHER" id="PTHR48111:SF54">
    <property type="entry name" value="STAGE 0 SPORULATION PROTEIN A HOMOLOG"/>
    <property type="match status" value="1"/>
</dbReference>
<dbReference type="GO" id="GO:0032993">
    <property type="term" value="C:protein-DNA complex"/>
    <property type="evidence" value="ECO:0007669"/>
    <property type="project" value="TreeGrafter"/>
</dbReference>
<keyword evidence="6" id="KW-0804">Transcription</keyword>
<dbReference type="CDD" id="cd17574">
    <property type="entry name" value="REC_OmpR"/>
    <property type="match status" value="1"/>
</dbReference>
<evidence type="ECO:0000256" key="4">
    <source>
        <dbReference type="ARBA" id="ARBA00023015"/>
    </source>
</evidence>
<evidence type="ECO:0000256" key="5">
    <source>
        <dbReference type="ARBA" id="ARBA00023125"/>
    </source>
</evidence>
<evidence type="ECO:0000256" key="3">
    <source>
        <dbReference type="ARBA" id="ARBA00023012"/>
    </source>
</evidence>
<protein>
    <recommendedName>
        <fullName evidence="1">Stage 0 sporulation protein A homolog</fullName>
    </recommendedName>
</protein>
<dbReference type="SMART" id="SM00448">
    <property type="entry name" value="REC"/>
    <property type="match status" value="1"/>
</dbReference>
<feature type="domain" description="OmpR/PhoB-type" evidence="11">
    <location>
        <begin position="129"/>
        <end position="228"/>
    </location>
</feature>
<dbReference type="SUPFAM" id="SSF52172">
    <property type="entry name" value="CheY-like"/>
    <property type="match status" value="1"/>
</dbReference>
<dbReference type="GO" id="GO:0006355">
    <property type="term" value="P:regulation of DNA-templated transcription"/>
    <property type="evidence" value="ECO:0007669"/>
    <property type="project" value="InterPro"/>
</dbReference>
<dbReference type="PANTHER" id="PTHR48111">
    <property type="entry name" value="REGULATOR OF RPOS"/>
    <property type="match status" value="1"/>
</dbReference>
<dbReference type="FunFam" id="3.40.50.2300:FF:000001">
    <property type="entry name" value="DNA-binding response regulator PhoB"/>
    <property type="match status" value="1"/>
</dbReference>
<keyword evidence="13" id="KW-1185">Reference proteome</keyword>
<evidence type="ECO:0000259" key="11">
    <source>
        <dbReference type="PROSITE" id="PS51755"/>
    </source>
</evidence>
<dbReference type="RefSeq" id="WP_072914412.1">
    <property type="nucleotide sequence ID" value="NZ_FRAR01000016.1"/>
</dbReference>
<evidence type="ECO:0000256" key="6">
    <source>
        <dbReference type="ARBA" id="ARBA00023163"/>
    </source>
</evidence>
<evidence type="ECO:0000256" key="1">
    <source>
        <dbReference type="ARBA" id="ARBA00018672"/>
    </source>
</evidence>
<dbReference type="PROSITE" id="PS50110">
    <property type="entry name" value="RESPONSE_REGULATORY"/>
    <property type="match status" value="1"/>
</dbReference>
<dbReference type="SMART" id="SM00862">
    <property type="entry name" value="Trans_reg_C"/>
    <property type="match status" value="1"/>
</dbReference>
<comment type="function">
    <text evidence="7">May play the central regulatory role in sporulation. It may be an element of the effector pathway responsible for the activation of sporulation genes in response to nutritional stress. Spo0A may act in concert with spo0H (a sigma factor) to control the expression of some genes that are critical to the sporulation process.</text>
</comment>
<feature type="DNA-binding region" description="OmpR/PhoB-type" evidence="9">
    <location>
        <begin position="129"/>
        <end position="228"/>
    </location>
</feature>
<dbReference type="InterPro" id="IPR039420">
    <property type="entry name" value="WalR-like"/>
</dbReference>
<name>A0A1M6TEK6_9FIRM</name>
<keyword evidence="5 9" id="KW-0238">DNA-binding</keyword>
<dbReference type="InterPro" id="IPR001789">
    <property type="entry name" value="Sig_transdc_resp-reg_receiver"/>
</dbReference>
<dbReference type="Gene3D" id="6.10.250.690">
    <property type="match status" value="1"/>
</dbReference>
<evidence type="ECO:0000256" key="8">
    <source>
        <dbReference type="PROSITE-ProRule" id="PRU00169"/>
    </source>
</evidence>
<keyword evidence="2 8" id="KW-0597">Phosphoprotein</keyword>
<feature type="modified residue" description="4-aspartylphosphate" evidence="8">
    <location>
        <position position="53"/>
    </location>
</feature>
<dbReference type="Proteomes" id="UP000183997">
    <property type="component" value="Unassembled WGS sequence"/>
</dbReference>
<dbReference type="Pfam" id="PF00072">
    <property type="entry name" value="Response_reg"/>
    <property type="match status" value="1"/>
</dbReference>
<dbReference type="FunFam" id="1.10.10.10:FF:000018">
    <property type="entry name" value="DNA-binding response regulator ResD"/>
    <property type="match status" value="1"/>
</dbReference>
<dbReference type="InterPro" id="IPR011006">
    <property type="entry name" value="CheY-like_superfamily"/>
</dbReference>
<evidence type="ECO:0000256" key="9">
    <source>
        <dbReference type="PROSITE-ProRule" id="PRU01091"/>
    </source>
</evidence>
<feature type="domain" description="Response regulatory" evidence="10">
    <location>
        <begin position="4"/>
        <end position="118"/>
    </location>
</feature>
<dbReference type="STRING" id="1121421.SAMN02745123_02301"/>
<evidence type="ECO:0000259" key="10">
    <source>
        <dbReference type="PROSITE" id="PS50110"/>
    </source>
</evidence>
<evidence type="ECO:0000313" key="13">
    <source>
        <dbReference type="Proteomes" id="UP000183997"/>
    </source>
</evidence>
<gene>
    <name evidence="12" type="ORF">SAMN02745123_02301</name>
</gene>
<sequence length="235" mass="27544">MQERVLIVEDEASIRQFIIINLKRNNFEVAEAYSGEEALEKVRSFRPQVVVLDIMLPGIDGFTVCQRLREEWPTVAIIMLTARGQDMDKVMGLELGADDYLVKPFNPLELVARIRSILRRVQIGHQEEKSEIIRAPFRLEMRSQRLFKNDQPIDLTPREFSLLKMFLEKNNQALSRDTILDLVWGEDYVGDTKTVDVHIRRLREKIEDNPSEPYYLETVWGYGYRWREGESFAGH</sequence>